<keyword evidence="3" id="KW-1185">Reference proteome</keyword>
<reference evidence="2" key="1">
    <citation type="submission" date="2019-07" db="EMBL/GenBank/DDBJ databases">
        <title>Toxilogical consequences of a new and cryptic species of cyanobacteria (Komarekiella delphini-convector) recovered from the epidermis of a bottlenose dolphin and 1500 ft. in the air.</title>
        <authorList>
            <person name="Brown A.O."/>
            <person name="Dvorak P."/>
            <person name="Villanueva C.D."/>
            <person name="Foss A.J."/>
            <person name="Garvey A.D."/>
            <person name="Gibson Q.A."/>
            <person name="Johansen J.R."/>
            <person name="Casamatta D.A."/>
        </authorList>
    </citation>
    <scope>NUCLEOTIDE SEQUENCE</scope>
    <source>
        <strain evidence="2">SJRDD-AB1</strain>
    </source>
</reference>
<dbReference type="RefSeq" id="WP_191758235.1">
    <property type="nucleotide sequence ID" value="NZ_VJXY01000014.1"/>
</dbReference>
<dbReference type="EMBL" id="VJXY01000014">
    <property type="protein sequence ID" value="MBD6616994.1"/>
    <property type="molecule type" value="Genomic_DNA"/>
</dbReference>
<sequence>MQLLKPENKKNSFLPLLAVGTFGLHLLTLLLLVFHGSMLQQLSQQLTPQSLVQLIDGRAITVDPQQNLERQPETIRRFVGESISLMLTWSQQQPPKTVWDITSQLVAEDFKQKFQLELTNLNPESQFDSVNRGTENVLVIQKVSQPTKIGDGQWKVEILANQLVFSSSDRLGKSISFNKQILVRAIDQPATSLPNAAIPLHLAAYRLGEARLEIYNVCEIQDKNCSVN</sequence>
<keyword evidence="1" id="KW-0472">Membrane</keyword>
<keyword evidence="1" id="KW-1133">Transmembrane helix</keyword>
<organism evidence="2 3">
    <name type="scientific">Komarekiella delphini-convector SJRDD-AB1</name>
    <dbReference type="NCBI Taxonomy" id="2593771"/>
    <lineage>
        <taxon>Bacteria</taxon>
        <taxon>Bacillati</taxon>
        <taxon>Cyanobacteriota</taxon>
        <taxon>Cyanophyceae</taxon>
        <taxon>Nostocales</taxon>
        <taxon>Nostocaceae</taxon>
        <taxon>Komarekiella</taxon>
        <taxon>Komarekiella delphini-convector</taxon>
    </lineage>
</organism>
<accession>A0AA40VRA7</accession>
<proteinExistence type="predicted"/>
<protein>
    <submittedName>
        <fullName evidence="2">Uncharacterized protein</fullName>
    </submittedName>
</protein>
<name>A0AA40VRA7_9NOST</name>
<evidence type="ECO:0000313" key="2">
    <source>
        <dbReference type="EMBL" id="MBD6616994.1"/>
    </source>
</evidence>
<feature type="transmembrane region" description="Helical" evidence="1">
    <location>
        <begin position="12"/>
        <end position="34"/>
    </location>
</feature>
<gene>
    <name evidence="2" type="ORF">FNW02_14430</name>
</gene>
<dbReference type="Proteomes" id="UP001165986">
    <property type="component" value="Unassembled WGS sequence"/>
</dbReference>
<evidence type="ECO:0000256" key="1">
    <source>
        <dbReference type="SAM" id="Phobius"/>
    </source>
</evidence>
<comment type="caution">
    <text evidence="2">The sequence shown here is derived from an EMBL/GenBank/DDBJ whole genome shotgun (WGS) entry which is preliminary data.</text>
</comment>
<dbReference type="AlphaFoldDB" id="A0AA40VRA7"/>
<keyword evidence="1" id="KW-0812">Transmembrane</keyword>
<evidence type="ECO:0000313" key="3">
    <source>
        <dbReference type="Proteomes" id="UP001165986"/>
    </source>
</evidence>